<comment type="subcellular location">
    <subcellularLocation>
        <location evidence="1">Cell membrane</location>
        <topology evidence="1">Multi-pass membrane protein</topology>
    </subcellularLocation>
</comment>
<keyword evidence="7 8" id="KW-0472">Membrane</keyword>
<dbReference type="SUPFAM" id="SSF161098">
    <property type="entry name" value="MetI-like"/>
    <property type="match status" value="1"/>
</dbReference>
<dbReference type="GO" id="GO:0005886">
    <property type="term" value="C:plasma membrane"/>
    <property type="evidence" value="ECO:0007669"/>
    <property type="project" value="UniProtKB-SubCell"/>
</dbReference>
<keyword evidence="4" id="KW-1003">Cell membrane</keyword>
<protein>
    <recommendedName>
        <fullName evidence="9">ABC transmembrane type-1 domain-containing protein</fullName>
    </recommendedName>
</protein>
<evidence type="ECO:0000313" key="10">
    <source>
        <dbReference type="EMBL" id="TMJ09271.1"/>
    </source>
</evidence>
<evidence type="ECO:0000256" key="2">
    <source>
        <dbReference type="ARBA" id="ARBA00007069"/>
    </source>
</evidence>
<gene>
    <name evidence="10" type="ORF">E6G99_02950</name>
</gene>
<comment type="caution">
    <text evidence="10">The sequence shown here is derived from an EMBL/GenBank/DDBJ whole genome shotgun (WGS) entry which is preliminary data.</text>
</comment>
<dbReference type="InterPro" id="IPR000515">
    <property type="entry name" value="MetI-like"/>
</dbReference>
<dbReference type="Proteomes" id="UP000318661">
    <property type="component" value="Unassembled WGS sequence"/>
</dbReference>
<evidence type="ECO:0000256" key="5">
    <source>
        <dbReference type="ARBA" id="ARBA00022692"/>
    </source>
</evidence>
<dbReference type="PANTHER" id="PTHR42929">
    <property type="entry name" value="INNER MEMBRANE ABC TRANSPORTER PERMEASE PROTEIN YDCU-RELATED-RELATED"/>
    <property type="match status" value="1"/>
</dbReference>
<dbReference type="GO" id="GO:0055085">
    <property type="term" value="P:transmembrane transport"/>
    <property type="evidence" value="ECO:0007669"/>
    <property type="project" value="InterPro"/>
</dbReference>
<name>A0A537LMM4_9BACT</name>
<dbReference type="PROSITE" id="PS50928">
    <property type="entry name" value="ABC_TM1"/>
    <property type="match status" value="1"/>
</dbReference>
<dbReference type="PANTHER" id="PTHR42929:SF1">
    <property type="entry name" value="INNER MEMBRANE ABC TRANSPORTER PERMEASE PROTEIN YDCU-RELATED"/>
    <property type="match status" value="1"/>
</dbReference>
<evidence type="ECO:0000313" key="11">
    <source>
        <dbReference type="Proteomes" id="UP000318661"/>
    </source>
</evidence>
<feature type="transmembrane region" description="Helical" evidence="8">
    <location>
        <begin position="80"/>
        <end position="99"/>
    </location>
</feature>
<evidence type="ECO:0000259" key="9">
    <source>
        <dbReference type="PROSITE" id="PS50928"/>
    </source>
</evidence>
<accession>A0A537LMM4</accession>
<feature type="transmembrane region" description="Helical" evidence="8">
    <location>
        <begin position="111"/>
        <end position="134"/>
    </location>
</feature>
<evidence type="ECO:0000256" key="8">
    <source>
        <dbReference type="SAM" id="Phobius"/>
    </source>
</evidence>
<keyword evidence="5 8" id="KW-0812">Transmembrane</keyword>
<dbReference type="InterPro" id="IPR035906">
    <property type="entry name" value="MetI-like_sf"/>
</dbReference>
<evidence type="ECO:0000256" key="6">
    <source>
        <dbReference type="ARBA" id="ARBA00022989"/>
    </source>
</evidence>
<feature type="transmembrane region" description="Helical" evidence="8">
    <location>
        <begin position="21"/>
        <end position="44"/>
    </location>
</feature>
<evidence type="ECO:0000256" key="7">
    <source>
        <dbReference type="ARBA" id="ARBA00023136"/>
    </source>
</evidence>
<feature type="non-terminal residue" evidence="10">
    <location>
        <position position="149"/>
    </location>
</feature>
<keyword evidence="6 8" id="KW-1133">Transmembrane helix</keyword>
<proteinExistence type="inferred from homology"/>
<evidence type="ECO:0000256" key="1">
    <source>
        <dbReference type="ARBA" id="ARBA00004651"/>
    </source>
</evidence>
<evidence type="ECO:0000256" key="4">
    <source>
        <dbReference type="ARBA" id="ARBA00022475"/>
    </source>
</evidence>
<organism evidence="10 11">
    <name type="scientific">Candidatus Segetimicrobium genomatis</name>
    <dbReference type="NCBI Taxonomy" id="2569760"/>
    <lineage>
        <taxon>Bacteria</taxon>
        <taxon>Bacillati</taxon>
        <taxon>Candidatus Sysuimicrobiota</taxon>
        <taxon>Candidatus Sysuimicrobiia</taxon>
        <taxon>Candidatus Sysuimicrobiales</taxon>
        <taxon>Candidatus Segetimicrobiaceae</taxon>
        <taxon>Candidatus Segetimicrobium</taxon>
    </lineage>
</organism>
<sequence>MARVAAAGRPAFWSVRTDPAVVATAGVGLILAFLALYPTAMLFYGSVSDAPLGVPGHLTLAHYRAAYGDPNTYRMIGNSFVFASGAAAISLVVAGLLAWITMRTDAPGRALFELVAVVPNVLPPLLTATAWVLLLSPRIGLINVVAQRV</sequence>
<evidence type="ECO:0000256" key="3">
    <source>
        <dbReference type="ARBA" id="ARBA00022448"/>
    </source>
</evidence>
<dbReference type="Gene3D" id="1.10.3720.10">
    <property type="entry name" value="MetI-like"/>
    <property type="match status" value="1"/>
</dbReference>
<comment type="similarity">
    <text evidence="2">Belongs to the binding-protein-dependent transport system permease family. CysTW subfamily.</text>
</comment>
<reference evidence="10 11" key="1">
    <citation type="journal article" date="2019" name="Nat. Microbiol.">
        <title>Mediterranean grassland soil C-N compound turnover is dependent on rainfall and depth, and is mediated by genomically divergent microorganisms.</title>
        <authorList>
            <person name="Diamond S."/>
            <person name="Andeer P.F."/>
            <person name="Li Z."/>
            <person name="Crits-Christoph A."/>
            <person name="Burstein D."/>
            <person name="Anantharaman K."/>
            <person name="Lane K.R."/>
            <person name="Thomas B.C."/>
            <person name="Pan C."/>
            <person name="Northen T.R."/>
            <person name="Banfield J.F."/>
        </authorList>
    </citation>
    <scope>NUCLEOTIDE SEQUENCE [LARGE SCALE GENOMIC DNA]</scope>
    <source>
        <strain evidence="10">NP_2</strain>
    </source>
</reference>
<dbReference type="EMBL" id="VBAJ01000061">
    <property type="protein sequence ID" value="TMJ09271.1"/>
    <property type="molecule type" value="Genomic_DNA"/>
</dbReference>
<dbReference type="AlphaFoldDB" id="A0A537LMM4"/>
<feature type="domain" description="ABC transmembrane type-1" evidence="9">
    <location>
        <begin position="76"/>
        <end position="149"/>
    </location>
</feature>
<keyword evidence="3" id="KW-0813">Transport</keyword>